<evidence type="ECO:0000313" key="2">
    <source>
        <dbReference type="EMBL" id="MCD9558422.1"/>
    </source>
</evidence>
<keyword evidence="3" id="KW-1185">Reference proteome</keyword>
<protein>
    <submittedName>
        <fullName evidence="2">Uncharacterized protein</fullName>
    </submittedName>
</protein>
<reference evidence="2 3" key="1">
    <citation type="journal article" date="2021" name="BMC Genomics">
        <title>Datura genome reveals duplications of psychoactive alkaloid biosynthetic genes and high mutation rate following tissue culture.</title>
        <authorList>
            <person name="Rajewski A."/>
            <person name="Carter-House D."/>
            <person name="Stajich J."/>
            <person name="Litt A."/>
        </authorList>
    </citation>
    <scope>NUCLEOTIDE SEQUENCE [LARGE SCALE GENOMIC DNA]</scope>
    <source>
        <strain evidence="2">AR-01</strain>
    </source>
</reference>
<accession>A0ABS8UJZ4</accession>
<dbReference type="EMBL" id="JACEIK010002009">
    <property type="protein sequence ID" value="MCD9558422.1"/>
    <property type="molecule type" value="Genomic_DNA"/>
</dbReference>
<name>A0ABS8UJZ4_DATST</name>
<evidence type="ECO:0000313" key="3">
    <source>
        <dbReference type="Proteomes" id="UP000823775"/>
    </source>
</evidence>
<proteinExistence type="predicted"/>
<dbReference type="Proteomes" id="UP000823775">
    <property type="component" value="Unassembled WGS sequence"/>
</dbReference>
<organism evidence="2 3">
    <name type="scientific">Datura stramonium</name>
    <name type="common">Jimsonweed</name>
    <name type="synonym">Common thornapple</name>
    <dbReference type="NCBI Taxonomy" id="4076"/>
    <lineage>
        <taxon>Eukaryota</taxon>
        <taxon>Viridiplantae</taxon>
        <taxon>Streptophyta</taxon>
        <taxon>Embryophyta</taxon>
        <taxon>Tracheophyta</taxon>
        <taxon>Spermatophyta</taxon>
        <taxon>Magnoliopsida</taxon>
        <taxon>eudicotyledons</taxon>
        <taxon>Gunneridae</taxon>
        <taxon>Pentapetalae</taxon>
        <taxon>asterids</taxon>
        <taxon>lamiids</taxon>
        <taxon>Solanales</taxon>
        <taxon>Solanaceae</taxon>
        <taxon>Solanoideae</taxon>
        <taxon>Datureae</taxon>
        <taxon>Datura</taxon>
    </lineage>
</organism>
<gene>
    <name evidence="2" type="ORF">HAX54_015788</name>
</gene>
<evidence type="ECO:0000256" key="1">
    <source>
        <dbReference type="SAM" id="MobiDB-lite"/>
    </source>
</evidence>
<sequence length="110" mass="12275">MAHSRTARQQLAHTARREAPSSWYYWPRDAAAAKPQWQARHDLPSVRCSERGAGLPSAMSNNGAWPGARRPASPHDDWHDTALLLRVGRCNTTQHLRYGMCDATLDVAEA</sequence>
<feature type="region of interest" description="Disordered" evidence="1">
    <location>
        <begin position="49"/>
        <end position="76"/>
    </location>
</feature>
<comment type="caution">
    <text evidence="2">The sequence shown here is derived from an EMBL/GenBank/DDBJ whole genome shotgun (WGS) entry which is preliminary data.</text>
</comment>